<protein>
    <submittedName>
        <fullName evidence="1">Uncharacterized protein</fullName>
    </submittedName>
</protein>
<sequence length="70" mass="7931">MCLFLRNHFCCFQFNKGSIDLANTPANILFDLFIIVNDLQWSILFLSPFLGIKDILACVRTAGSFPFVSI</sequence>
<dbReference type="EMBL" id="HACA01021116">
    <property type="protein sequence ID" value="CDW38477.1"/>
    <property type="molecule type" value="Transcribed_RNA"/>
</dbReference>
<evidence type="ECO:0000313" key="1">
    <source>
        <dbReference type="EMBL" id="CDW38477.1"/>
    </source>
</evidence>
<organism evidence="1">
    <name type="scientific">Lepeophtheirus salmonis</name>
    <name type="common">Salmon louse</name>
    <name type="synonym">Caligus salmonis</name>
    <dbReference type="NCBI Taxonomy" id="72036"/>
    <lineage>
        <taxon>Eukaryota</taxon>
        <taxon>Metazoa</taxon>
        <taxon>Ecdysozoa</taxon>
        <taxon>Arthropoda</taxon>
        <taxon>Crustacea</taxon>
        <taxon>Multicrustacea</taxon>
        <taxon>Hexanauplia</taxon>
        <taxon>Copepoda</taxon>
        <taxon>Siphonostomatoida</taxon>
        <taxon>Caligidae</taxon>
        <taxon>Lepeophtheirus</taxon>
    </lineage>
</organism>
<dbReference type="AlphaFoldDB" id="A0A0K2UKQ2"/>
<proteinExistence type="predicted"/>
<accession>A0A0K2UKQ2</accession>
<reference evidence="1" key="1">
    <citation type="submission" date="2014-05" db="EMBL/GenBank/DDBJ databases">
        <authorList>
            <person name="Chronopoulou M."/>
        </authorList>
    </citation>
    <scope>NUCLEOTIDE SEQUENCE</scope>
    <source>
        <tissue evidence="1">Whole organism</tissue>
    </source>
</reference>
<name>A0A0K2UKQ2_LEPSM</name>